<evidence type="ECO:0000313" key="3">
    <source>
        <dbReference type="Proteomes" id="UP000002296"/>
    </source>
</evidence>
<dbReference type="KEGG" id="tcr:506831.5"/>
<gene>
    <name evidence="2" type="ORF">Tc00.1047053506831.5</name>
</gene>
<evidence type="ECO:0000313" key="2">
    <source>
        <dbReference type="EMBL" id="EAN87385.1"/>
    </source>
</evidence>
<dbReference type="GeneID" id="3539823"/>
<name>Q4D4D3_TRYCC</name>
<dbReference type="RefSeq" id="XP_809236.1">
    <property type="nucleotide sequence ID" value="XM_804143.1"/>
</dbReference>
<dbReference type="InParanoid" id="Q4D4D3"/>
<organism evidence="2 3">
    <name type="scientific">Trypanosoma cruzi (strain CL Brener)</name>
    <dbReference type="NCBI Taxonomy" id="353153"/>
    <lineage>
        <taxon>Eukaryota</taxon>
        <taxon>Discoba</taxon>
        <taxon>Euglenozoa</taxon>
        <taxon>Kinetoplastea</taxon>
        <taxon>Metakinetoplastina</taxon>
        <taxon>Trypanosomatida</taxon>
        <taxon>Trypanosomatidae</taxon>
        <taxon>Trypanosoma</taxon>
        <taxon>Schizotrypanum</taxon>
    </lineage>
</organism>
<proteinExistence type="predicted"/>
<sequence>MDVNSARVERLRRVNRYKAVQAELALQREEEEIRASRERKMNAAARDEALAKQLAEEQRLELLDTKMLQLVREFPELRNLEAQLK</sequence>
<dbReference type="AlphaFoldDB" id="Q4D4D3"/>
<dbReference type="PaxDb" id="353153-Q4D4D3"/>
<dbReference type="EMBL" id="AAHK01001042">
    <property type="protein sequence ID" value="EAN87385.1"/>
    <property type="molecule type" value="Genomic_DNA"/>
</dbReference>
<accession>Q4D4D3</accession>
<reference evidence="2 3" key="1">
    <citation type="journal article" date="2005" name="Science">
        <title>The genome sequence of Trypanosoma cruzi, etiologic agent of Chagas disease.</title>
        <authorList>
            <person name="El-Sayed N.M."/>
            <person name="Myler P.J."/>
            <person name="Bartholomeu D.C."/>
            <person name="Nilsson D."/>
            <person name="Aggarwal G."/>
            <person name="Tran A.N."/>
            <person name="Ghedin E."/>
            <person name="Worthey E.A."/>
            <person name="Delcher A.L."/>
            <person name="Blandin G."/>
            <person name="Westenberger S.J."/>
            <person name="Caler E."/>
            <person name="Cerqueira G.C."/>
            <person name="Branche C."/>
            <person name="Haas B."/>
            <person name="Anupama A."/>
            <person name="Arner E."/>
            <person name="Aslund L."/>
            <person name="Attipoe P."/>
            <person name="Bontempi E."/>
            <person name="Bringaud F."/>
            <person name="Burton P."/>
            <person name="Cadag E."/>
            <person name="Campbell D.A."/>
            <person name="Carrington M."/>
            <person name="Crabtree J."/>
            <person name="Darban H."/>
            <person name="da Silveira J.F."/>
            <person name="de Jong P."/>
            <person name="Edwards K."/>
            <person name="Englund P.T."/>
            <person name="Fazelina G."/>
            <person name="Feldblyum T."/>
            <person name="Ferella M."/>
            <person name="Frasch A.C."/>
            <person name="Gull K."/>
            <person name="Horn D."/>
            <person name="Hou L."/>
            <person name="Huang Y."/>
            <person name="Kindlund E."/>
            <person name="Klingbeil M."/>
            <person name="Kluge S."/>
            <person name="Koo H."/>
            <person name="Lacerda D."/>
            <person name="Levin M.J."/>
            <person name="Lorenzi H."/>
            <person name="Louie T."/>
            <person name="Machado C.R."/>
            <person name="McCulloch R."/>
            <person name="McKenna A."/>
            <person name="Mizuno Y."/>
            <person name="Mottram J.C."/>
            <person name="Nelson S."/>
            <person name="Ochaya S."/>
            <person name="Osoegawa K."/>
            <person name="Pai G."/>
            <person name="Parsons M."/>
            <person name="Pentony M."/>
            <person name="Pettersson U."/>
            <person name="Pop M."/>
            <person name="Ramirez J.L."/>
            <person name="Rinta J."/>
            <person name="Robertson L."/>
            <person name="Salzberg S.L."/>
            <person name="Sanchez D.O."/>
            <person name="Seyler A."/>
            <person name="Sharma R."/>
            <person name="Shetty J."/>
            <person name="Simpson A.J."/>
            <person name="Sisk E."/>
            <person name="Tammi M.T."/>
            <person name="Tarleton R."/>
            <person name="Teixeira S."/>
            <person name="Van Aken S."/>
            <person name="Vogt C."/>
            <person name="Ward P.N."/>
            <person name="Wickstead B."/>
            <person name="Wortman J."/>
            <person name="White O."/>
            <person name="Fraser C.M."/>
            <person name="Stuart K.D."/>
            <person name="Andersson B."/>
        </authorList>
    </citation>
    <scope>NUCLEOTIDE SEQUENCE [LARGE SCALE GENOMIC DNA]</scope>
    <source>
        <strain evidence="2 3">CL Brener</strain>
    </source>
</reference>
<keyword evidence="3" id="KW-1185">Reference proteome</keyword>
<evidence type="ECO:0000256" key="1">
    <source>
        <dbReference type="SAM" id="Coils"/>
    </source>
</evidence>
<feature type="non-terminal residue" evidence="2">
    <location>
        <position position="85"/>
    </location>
</feature>
<comment type="caution">
    <text evidence="2">The sequence shown here is derived from an EMBL/GenBank/DDBJ whole genome shotgun (WGS) entry which is preliminary data.</text>
</comment>
<dbReference type="SMR" id="Q4D4D3"/>
<feature type="coiled-coil region" evidence="1">
    <location>
        <begin position="19"/>
        <end position="48"/>
    </location>
</feature>
<protein>
    <submittedName>
        <fullName evidence="2">Uncharacterized protein</fullName>
    </submittedName>
</protein>
<keyword evidence="1" id="KW-0175">Coiled coil</keyword>
<dbReference type="Proteomes" id="UP000002296">
    <property type="component" value="Unassembled WGS sequence"/>
</dbReference>